<evidence type="ECO:0000256" key="1">
    <source>
        <dbReference type="ARBA" id="ARBA00022603"/>
    </source>
</evidence>
<dbReference type="InterPro" id="IPR029063">
    <property type="entry name" value="SAM-dependent_MTases_sf"/>
</dbReference>
<evidence type="ECO:0000259" key="4">
    <source>
        <dbReference type="Pfam" id="PF05175"/>
    </source>
</evidence>
<evidence type="ECO:0000256" key="3">
    <source>
        <dbReference type="ARBA" id="ARBA00022691"/>
    </source>
</evidence>
<dbReference type="GO" id="GO:0032259">
    <property type="term" value="P:methylation"/>
    <property type="evidence" value="ECO:0007669"/>
    <property type="project" value="UniProtKB-KW"/>
</dbReference>
<protein>
    <submittedName>
        <fullName evidence="5">Methyltransferase</fullName>
    </submittedName>
</protein>
<keyword evidence="1 5" id="KW-0489">Methyltransferase</keyword>
<keyword evidence="3" id="KW-0949">S-adenosyl-L-methionine</keyword>
<evidence type="ECO:0000256" key="2">
    <source>
        <dbReference type="ARBA" id="ARBA00022679"/>
    </source>
</evidence>
<dbReference type="SUPFAM" id="SSF53335">
    <property type="entry name" value="S-adenosyl-L-methionine-dependent methyltransferases"/>
    <property type="match status" value="1"/>
</dbReference>
<dbReference type="PANTHER" id="PTHR47816">
    <property type="entry name" value="RIBOSOMAL RNA SMALL SUBUNIT METHYLTRANSFERASE C"/>
    <property type="match status" value="1"/>
</dbReference>
<dbReference type="STRING" id="573983.B0681_09020"/>
<evidence type="ECO:0000313" key="6">
    <source>
        <dbReference type="Proteomes" id="UP000190683"/>
    </source>
</evidence>
<dbReference type="EMBL" id="MUYV01000011">
    <property type="protein sequence ID" value="OOS24080.1"/>
    <property type="molecule type" value="Genomic_DNA"/>
</dbReference>
<organism evidence="5 6">
    <name type="scientific">Moraxella porci DSM 25326</name>
    <dbReference type="NCBI Taxonomy" id="573983"/>
    <lineage>
        <taxon>Bacteria</taxon>
        <taxon>Pseudomonadati</taxon>
        <taxon>Pseudomonadota</taxon>
        <taxon>Gammaproteobacteria</taxon>
        <taxon>Moraxellales</taxon>
        <taxon>Moraxellaceae</taxon>
        <taxon>Moraxella</taxon>
    </lineage>
</organism>
<dbReference type="InterPro" id="IPR007848">
    <property type="entry name" value="Small_mtfrase_dom"/>
</dbReference>
<dbReference type="PANTHER" id="PTHR47816:SF4">
    <property type="entry name" value="RIBOSOMAL RNA SMALL SUBUNIT METHYLTRANSFERASE C"/>
    <property type="match status" value="1"/>
</dbReference>
<keyword evidence="6" id="KW-1185">Reference proteome</keyword>
<dbReference type="GO" id="GO:0008757">
    <property type="term" value="F:S-adenosylmethionine-dependent methyltransferase activity"/>
    <property type="evidence" value="ECO:0007669"/>
    <property type="project" value="InterPro"/>
</dbReference>
<dbReference type="Proteomes" id="UP000190683">
    <property type="component" value="Unassembled WGS sequence"/>
</dbReference>
<proteinExistence type="predicted"/>
<reference evidence="5 6" key="1">
    <citation type="submission" date="2017-02" db="EMBL/GenBank/DDBJ databases">
        <title>Draft genome sequence of Moraxella porci CCUG 54912T type strain.</title>
        <authorList>
            <person name="Salva-Serra F."/>
            <person name="Engstrom-Jakobsson H."/>
            <person name="Thorell K."/>
            <person name="Jaen-Luchoro D."/>
            <person name="Gonzales-Siles L."/>
            <person name="Karlsson R."/>
            <person name="Yazdan S."/>
            <person name="Boulund F."/>
            <person name="Johnning A."/>
            <person name="Engstrand L."/>
            <person name="Kristiansson E."/>
            <person name="Moore E."/>
        </authorList>
    </citation>
    <scope>NUCLEOTIDE SEQUENCE [LARGE SCALE GENOMIC DNA]</scope>
    <source>
        <strain evidence="5 6">CCUG 54912</strain>
    </source>
</reference>
<evidence type="ECO:0000313" key="5">
    <source>
        <dbReference type="EMBL" id="OOS24080.1"/>
    </source>
</evidence>
<comment type="caution">
    <text evidence="5">The sequence shown here is derived from an EMBL/GenBank/DDBJ whole genome shotgun (WGS) entry which is preliminary data.</text>
</comment>
<keyword evidence="2 5" id="KW-0808">Transferase</keyword>
<dbReference type="AlphaFoldDB" id="A0A1T0CP10"/>
<dbReference type="InterPro" id="IPR046977">
    <property type="entry name" value="RsmC/RlmG"/>
</dbReference>
<feature type="domain" description="Methyltransferase small" evidence="4">
    <location>
        <begin position="31"/>
        <end position="196"/>
    </location>
</feature>
<dbReference type="CDD" id="cd02440">
    <property type="entry name" value="AdoMet_MTases"/>
    <property type="match status" value="1"/>
</dbReference>
<dbReference type="Pfam" id="PF05175">
    <property type="entry name" value="MTS"/>
    <property type="match status" value="1"/>
</dbReference>
<dbReference type="RefSeq" id="WP_078318394.1">
    <property type="nucleotide sequence ID" value="NZ_MUYV01000011.1"/>
</dbReference>
<gene>
    <name evidence="5" type="ORF">B0681_09020</name>
</gene>
<dbReference type="Gene3D" id="3.40.50.150">
    <property type="entry name" value="Vaccinia Virus protein VP39"/>
    <property type="match status" value="1"/>
</dbReference>
<accession>A0A1T0CP10</accession>
<name>A0A1T0CP10_9GAMM</name>
<sequence length="201" mass="22952">MHQIDPELLAKSKHWRQDIQFTQEVLGKPFHFTSTWGIFSPEKLDEGSLMLLDYIDFKQDDSSIDLGCGYGVLGMTAARECPNGQHLLIDKDFVAVEYAKLNCQKNHLTNAEVMLSNGFYHVDKTRQFSLVMSNLPAKASKEQHYLYLLDAYNAMADGARFYVVTINGLRDFMKRSFTEVFGNSDKIKQGKTYTITMAIKE</sequence>